<comment type="caution">
    <text evidence="3">The sequence shown here is derived from an EMBL/GenBank/DDBJ whole genome shotgun (WGS) entry which is preliminary data.</text>
</comment>
<evidence type="ECO:0000256" key="2">
    <source>
        <dbReference type="SAM" id="Phobius"/>
    </source>
</evidence>
<feature type="compositionally biased region" description="Low complexity" evidence="1">
    <location>
        <begin position="546"/>
        <end position="566"/>
    </location>
</feature>
<feature type="compositionally biased region" description="Basic and acidic residues" evidence="1">
    <location>
        <begin position="396"/>
        <end position="406"/>
    </location>
</feature>
<keyword evidence="2" id="KW-0812">Transmembrane</keyword>
<keyword evidence="2" id="KW-1133">Transmembrane helix</keyword>
<proteinExistence type="predicted"/>
<feature type="compositionally biased region" description="Gly residues" evidence="1">
    <location>
        <begin position="454"/>
        <end position="463"/>
    </location>
</feature>
<keyword evidence="2" id="KW-0472">Membrane</keyword>
<dbReference type="EMBL" id="JABWGO010000013">
    <property type="protein sequence ID" value="NUW45827.1"/>
    <property type="molecule type" value="Genomic_DNA"/>
</dbReference>
<feature type="region of interest" description="Disordered" evidence="1">
    <location>
        <begin position="317"/>
        <end position="580"/>
    </location>
</feature>
<protein>
    <submittedName>
        <fullName evidence="3">Uncharacterized protein</fullName>
    </submittedName>
</protein>
<accession>A0A7Y6MFC0</accession>
<evidence type="ECO:0000256" key="1">
    <source>
        <dbReference type="SAM" id="MobiDB-lite"/>
    </source>
</evidence>
<evidence type="ECO:0000313" key="3">
    <source>
        <dbReference type="EMBL" id="NUW45827.1"/>
    </source>
</evidence>
<reference evidence="3 4" key="1">
    <citation type="submission" date="2020-06" db="EMBL/GenBank/DDBJ databases">
        <authorList>
            <person name="Chanama M."/>
        </authorList>
    </citation>
    <scope>NUCLEOTIDE SEQUENCE [LARGE SCALE GENOMIC DNA]</scope>
    <source>
        <strain evidence="3 4">TBRC6557</strain>
    </source>
</reference>
<feature type="compositionally biased region" description="Polar residues" evidence="1">
    <location>
        <begin position="684"/>
        <end position="697"/>
    </location>
</feature>
<evidence type="ECO:0000313" key="4">
    <source>
        <dbReference type="Proteomes" id="UP000546126"/>
    </source>
</evidence>
<keyword evidence="4" id="KW-1185">Reference proteome</keyword>
<feature type="compositionally biased region" description="Low complexity" evidence="1">
    <location>
        <begin position="464"/>
        <end position="483"/>
    </location>
</feature>
<feature type="compositionally biased region" description="Pro residues" evidence="1">
    <location>
        <begin position="321"/>
        <end position="336"/>
    </location>
</feature>
<sequence length="1791" mass="191508">MGLDLGLVPDIVKPLALPLTANAFPEAEPGTIIRQADALEALADELAAIRAEDAEPLLRHLHRLEWKGAAKEEFEKVLADLAGEGHKASRRDGDGETLLRLLEKATREEARRLREHGVTMEHTQWMQYAALALLGLVIVRLLVWIALRGPSVLSLIHLRTVMTRMSIQALKWRLIVNILGFGAAMGTFDLLVQGAQALFGHREDFDERSALMSLLNGAMTGAMFTGLEFGLSRVATREVVFILSRAELGVRDKIAAIAESIYGRALIGGVSGTVGAIPGLAANDQLDPAHLFYSLIAGTAGGIGIPHSARVSYLPTAAADLPPPHPSTSGHTPPPGETGSPLGPTPKRVIEPTQVTLSGEHTPPAARPEQPTGPGTTPPSRDAAITPSSAPQPEVIRGEVVRKHDGPSQGPLPPADTRPLHGPVAELTGHPQSTASAGHPHNGTPAGHPASGTSDGGLGGGHQADGAGARPPSGSSTSHHGTSAPSWPSASAGHPINAASADHGGNAASAGHPLRGGAGDHAPQGAGNAHATPPAEPPAAGGRVNPGPAHAGSPGAPGHANAAGTPGHVGGGTGDSPLAHVQAARDALPLRTPYVQTAPTTPVQPLPPTTAQDSSTGTDTPQDNERGEAARHNPHTQHHRDTQQPTDQARPLTPRDGSDATPTPRNDAGDPTSTDPARDPARATHTQDVGSGRTQEGQPVVAARLPDGQGPGRATDGSGRATDGQGNPAVRPDHHTPASRPGQSQDGTPVPIGTPHEPPAVPRDTAPRNPTPRDTAPSNPIPRDTAPSNPVPRDTAPAATRETPPARTGDHPAGPPARPGDHRTTPPAHTPDRHPAPPPHPGDAGDPASTNSGQPGAPREAAPTGVHHGDDAGPGAVVHHADDPGRGAGRIDQLINHDGTPAPPLDPAVVDVGHRLGKRLEIPVPDDAYAHTLGSLARISVSALPDATDRDMILGLHRVSRSVGLPAAYDGLVRVYDDAQRQGYDPAGATDRQDLTDRLEQYRQAEPLLFSGLWLANREIPNPSFPLARALGRMDQVIGSGNGTTREARINQLRRLTLDLDLGFYSFDHVGRLFQDAEARGVDVQVATERQDLVRALRQARENDSELWDGLRIAEEHAVDGVDDTAARALSRTDRALHSVAPDARLSHLAAETGFSHAFRTFTEMLAEADAHGALPERPATRAELVDSLTRHRERDASGWDARVMEERFPDARLDPAKATLLGRMDRVIAADGSPRSALDPLLGLSRELGLGDPIRRLAHVADRAQRLGHDPAGAPDRAALVDALRGYLATAPDTWAKVRVSDRYDIKLDDPATRALARMDRIVGSPGRSPAWVLDPLRKLAGDLNLDHSVERLAHVFRGAEERGLDPGGAVDRADLVHRLTSYHRAPAEEPYHFTRTLVRQAEEALTDQLRQSTARDAVFARAAMVRAGDFASDLEAERVRALEARATAWENWPREPEVSYRDNPEAFERDLAEAFARAERGEPVVPYMIEDATGGMAAPGTGIKFAREFEYDFPESLQRHKKAINLAIARDLYDAGLTHDPWVHPYHTSHDTGYDAWRLEEDGTVGGELVPPPLYDTRSTWENIQLVSEIIKSHGGEATPNTGGHIHLDTAVFDHLPYLYHRMLRLVNADYLDTILRLMTNPEHSGHRELLYCQPNTVRSLGYASLDAVLKDHSEHVYALNLKAVKGGPTDHPEFRLPDGSFEPGVIQAQIKLALAKVWLTLRLGDDQFPLNHGDKDLIGTHMEQRMQRDYSSYLELADLLFHRAADKAQLTALFAITRWNERKEAWWV</sequence>
<feature type="region of interest" description="Disordered" evidence="1">
    <location>
        <begin position="597"/>
        <end position="905"/>
    </location>
</feature>
<dbReference type="RefSeq" id="WP_175605289.1">
    <property type="nucleotide sequence ID" value="NZ_JABWGO010000013.1"/>
</dbReference>
<gene>
    <name evidence="3" type="ORF">HT134_37790</name>
</gene>
<feature type="transmembrane region" description="Helical" evidence="2">
    <location>
        <begin position="125"/>
        <end position="147"/>
    </location>
</feature>
<feature type="compositionally biased region" description="Basic and acidic residues" evidence="1">
    <location>
        <begin position="819"/>
        <end position="835"/>
    </location>
</feature>
<feature type="compositionally biased region" description="Polar residues" evidence="1">
    <location>
        <begin position="612"/>
        <end position="621"/>
    </location>
</feature>
<feature type="transmembrane region" description="Helical" evidence="2">
    <location>
        <begin position="174"/>
        <end position="192"/>
    </location>
</feature>
<organism evidence="3 4">
    <name type="scientific">Nonomuraea rhodomycinica</name>
    <dbReference type="NCBI Taxonomy" id="1712872"/>
    <lineage>
        <taxon>Bacteria</taxon>
        <taxon>Bacillati</taxon>
        <taxon>Actinomycetota</taxon>
        <taxon>Actinomycetes</taxon>
        <taxon>Streptosporangiales</taxon>
        <taxon>Streptosporangiaceae</taxon>
        <taxon>Nonomuraea</taxon>
    </lineage>
</organism>
<name>A0A7Y6MFC0_9ACTN</name>
<dbReference type="Proteomes" id="UP000546126">
    <property type="component" value="Unassembled WGS sequence"/>
</dbReference>
<feature type="compositionally biased region" description="Low complexity" evidence="1">
    <location>
        <begin position="792"/>
        <end position="807"/>
    </location>
</feature>